<name>A0A934RT07_9BACT</name>
<accession>A0A934RT07</accession>
<dbReference type="AlphaFoldDB" id="A0A934RT07"/>
<keyword evidence="4" id="KW-1185">Reference proteome</keyword>
<dbReference type="Proteomes" id="UP000604083">
    <property type="component" value="Unassembled WGS sequence"/>
</dbReference>
<reference evidence="3" key="1">
    <citation type="submission" date="2021-01" db="EMBL/GenBank/DDBJ databases">
        <title>Modified the classification status of verrucomicrobia.</title>
        <authorList>
            <person name="Feng X."/>
        </authorList>
    </citation>
    <scope>NUCLEOTIDE SEQUENCE</scope>
    <source>
        <strain evidence="3">KCTC 12986</strain>
    </source>
</reference>
<protein>
    <submittedName>
        <fullName evidence="3">Uncharacterized protein</fullName>
    </submittedName>
</protein>
<keyword evidence="2" id="KW-1133">Transmembrane helix</keyword>
<gene>
    <name evidence="3" type="ORF">JIN78_12580</name>
</gene>
<sequence length="131" mass="13744">MSAPTDTPLKRFTAFWVTLGAFLLFGIIALIFAPMSNSDDATAADEAGAARRQAVREAVDAAQAEKLAFVEGEETAQVPPSRIFAQVGAKLAASKPAAVKTEAQKVAPANQNAEEDSSADEETETTESSDQ</sequence>
<feature type="transmembrane region" description="Helical" evidence="2">
    <location>
        <begin position="12"/>
        <end position="33"/>
    </location>
</feature>
<comment type="caution">
    <text evidence="3">The sequence shown here is derived from an EMBL/GenBank/DDBJ whole genome shotgun (WGS) entry which is preliminary data.</text>
</comment>
<evidence type="ECO:0000256" key="1">
    <source>
        <dbReference type="SAM" id="MobiDB-lite"/>
    </source>
</evidence>
<organism evidence="3 4">
    <name type="scientific">Roseibacillus ishigakijimensis</name>
    <dbReference type="NCBI Taxonomy" id="454146"/>
    <lineage>
        <taxon>Bacteria</taxon>
        <taxon>Pseudomonadati</taxon>
        <taxon>Verrucomicrobiota</taxon>
        <taxon>Verrucomicrobiia</taxon>
        <taxon>Verrucomicrobiales</taxon>
        <taxon>Verrucomicrobiaceae</taxon>
        <taxon>Roseibacillus</taxon>
    </lineage>
</organism>
<evidence type="ECO:0000256" key="2">
    <source>
        <dbReference type="SAM" id="Phobius"/>
    </source>
</evidence>
<feature type="region of interest" description="Disordered" evidence="1">
    <location>
        <begin position="100"/>
        <end position="131"/>
    </location>
</feature>
<proteinExistence type="predicted"/>
<evidence type="ECO:0000313" key="4">
    <source>
        <dbReference type="Proteomes" id="UP000604083"/>
    </source>
</evidence>
<keyword evidence="2" id="KW-0812">Transmembrane</keyword>
<keyword evidence="2" id="KW-0472">Membrane</keyword>
<evidence type="ECO:0000313" key="3">
    <source>
        <dbReference type="EMBL" id="MBK1834898.1"/>
    </source>
</evidence>
<dbReference type="EMBL" id="JAENIO010000035">
    <property type="protein sequence ID" value="MBK1834898.1"/>
    <property type="molecule type" value="Genomic_DNA"/>
</dbReference>
<dbReference type="RefSeq" id="WP_200392332.1">
    <property type="nucleotide sequence ID" value="NZ_JAENIO010000035.1"/>
</dbReference>
<feature type="compositionally biased region" description="Acidic residues" evidence="1">
    <location>
        <begin position="113"/>
        <end position="131"/>
    </location>
</feature>